<proteinExistence type="predicted"/>
<feature type="signal peptide" evidence="1">
    <location>
        <begin position="1"/>
        <end position="25"/>
    </location>
</feature>
<dbReference type="AlphaFoldDB" id="A0A1Q9ARK3"/>
<dbReference type="OrthoDB" id="9811671at2"/>
<name>A0A1Q9ARK3_9HYPH</name>
<keyword evidence="1" id="KW-0732">Signal</keyword>
<evidence type="ECO:0000259" key="2">
    <source>
        <dbReference type="Pfam" id="PF09917"/>
    </source>
</evidence>
<keyword evidence="4" id="KW-1185">Reference proteome</keyword>
<dbReference type="Pfam" id="PF09917">
    <property type="entry name" value="DUF2147"/>
    <property type="match status" value="1"/>
</dbReference>
<dbReference type="RefSeq" id="WP_075629922.1">
    <property type="nucleotide sequence ID" value="NZ_FOAM01000007.1"/>
</dbReference>
<organism evidence="3 4">
    <name type="scientific">Xaviernesmea oryzae</name>
    <dbReference type="NCBI Taxonomy" id="464029"/>
    <lineage>
        <taxon>Bacteria</taxon>
        <taxon>Pseudomonadati</taxon>
        <taxon>Pseudomonadota</taxon>
        <taxon>Alphaproteobacteria</taxon>
        <taxon>Hyphomicrobiales</taxon>
        <taxon>Rhizobiaceae</taxon>
        <taxon>Rhizobium/Agrobacterium group</taxon>
        <taxon>Xaviernesmea</taxon>
    </lineage>
</organism>
<dbReference type="InterPro" id="IPR019223">
    <property type="entry name" value="DUF2147"/>
</dbReference>
<sequence>MTGLHNTRRLSALVLGLTLGSSALAAEPIVGSWKTQSGETAAIASCGGNYCITLKTGKHAGKIIGTLSGAGSAYTGEITDPSNDKTYSGSAALTGGSMKLQGCVMKVFCRSQTWTKL</sequence>
<dbReference type="EMBL" id="MKIP01000059">
    <property type="protein sequence ID" value="OLP58018.1"/>
    <property type="molecule type" value="Genomic_DNA"/>
</dbReference>
<feature type="domain" description="DUF2147" evidence="2">
    <location>
        <begin position="63"/>
        <end position="116"/>
    </location>
</feature>
<evidence type="ECO:0000313" key="4">
    <source>
        <dbReference type="Proteomes" id="UP000186364"/>
    </source>
</evidence>
<gene>
    <name evidence="3" type="ORF">BJF93_13595</name>
</gene>
<protein>
    <recommendedName>
        <fullName evidence="2">DUF2147 domain-containing protein</fullName>
    </recommendedName>
</protein>
<evidence type="ECO:0000256" key="1">
    <source>
        <dbReference type="SAM" id="SignalP"/>
    </source>
</evidence>
<reference evidence="3 4" key="1">
    <citation type="submission" date="2016-09" db="EMBL/GenBank/DDBJ databases">
        <title>Rhizobium sp. nov., a novel species isolated from the rice rhizosphere.</title>
        <authorList>
            <person name="Zhao J."/>
            <person name="Zhang X."/>
        </authorList>
    </citation>
    <scope>NUCLEOTIDE SEQUENCE [LARGE SCALE GENOMIC DNA]</scope>
    <source>
        <strain evidence="3 4">1.7048</strain>
    </source>
</reference>
<accession>A0A1Q9ARK3</accession>
<dbReference type="Gene3D" id="2.40.128.520">
    <property type="match status" value="1"/>
</dbReference>
<comment type="caution">
    <text evidence="3">The sequence shown here is derived from an EMBL/GenBank/DDBJ whole genome shotgun (WGS) entry which is preliminary data.</text>
</comment>
<feature type="chain" id="PRO_5010358847" description="DUF2147 domain-containing protein" evidence="1">
    <location>
        <begin position="26"/>
        <end position="117"/>
    </location>
</feature>
<dbReference type="Proteomes" id="UP000186364">
    <property type="component" value="Unassembled WGS sequence"/>
</dbReference>
<evidence type="ECO:0000313" key="3">
    <source>
        <dbReference type="EMBL" id="OLP58018.1"/>
    </source>
</evidence>